<dbReference type="CDD" id="cd07067">
    <property type="entry name" value="HP_PGM_like"/>
    <property type="match status" value="1"/>
</dbReference>
<organism evidence="1">
    <name type="scientific">Phaffia rhodozyma</name>
    <name type="common">Yeast</name>
    <name type="synonym">Xanthophyllomyces dendrorhous</name>
    <dbReference type="NCBI Taxonomy" id="264483"/>
    <lineage>
        <taxon>Eukaryota</taxon>
        <taxon>Fungi</taxon>
        <taxon>Dikarya</taxon>
        <taxon>Basidiomycota</taxon>
        <taxon>Agaricomycotina</taxon>
        <taxon>Tremellomycetes</taxon>
        <taxon>Cystofilobasidiales</taxon>
        <taxon>Mrakiaceae</taxon>
        <taxon>Phaffia</taxon>
    </lineage>
</organism>
<dbReference type="Gene3D" id="3.40.50.1240">
    <property type="entry name" value="Phosphoglycerate mutase-like"/>
    <property type="match status" value="1"/>
</dbReference>
<dbReference type="PANTHER" id="PTHR48100">
    <property type="entry name" value="BROAD-SPECIFICITY PHOSPHATASE YOR283W-RELATED"/>
    <property type="match status" value="1"/>
</dbReference>
<dbReference type="AlphaFoldDB" id="A0A0F7SS92"/>
<dbReference type="GO" id="GO:0016791">
    <property type="term" value="F:phosphatase activity"/>
    <property type="evidence" value="ECO:0007669"/>
    <property type="project" value="TreeGrafter"/>
</dbReference>
<dbReference type="PANTHER" id="PTHR48100:SF1">
    <property type="entry name" value="HISTIDINE PHOSPHATASE FAMILY PROTEIN-RELATED"/>
    <property type="match status" value="1"/>
</dbReference>
<dbReference type="InterPro" id="IPR013078">
    <property type="entry name" value="His_Pase_superF_clade-1"/>
</dbReference>
<dbReference type="EMBL" id="LN483142">
    <property type="protein sequence ID" value="CED83405.1"/>
    <property type="molecule type" value="Genomic_DNA"/>
</dbReference>
<reference evidence="1" key="1">
    <citation type="submission" date="2014-08" db="EMBL/GenBank/DDBJ databases">
        <authorList>
            <person name="Sharma Rahul"/>
            <person name="Thines Marco"/>
        </authorList>
    </citation>
    <scope>NUCLEOTIDE SEQUENCE</scope>
</reference>
<dbReference type="InterPro" id="IPR029033">
    <property type="entry name" value="His_PPase_superfam"/>
</dbReference>
<dbReference type="GO" id="GO:0005737">
    <property type="term" value="C:cytoplasm"/>
    <property type="evidence" value="ECO:0007669"/>
    <property type="project" value="TreeGrafter"/>
</dbReference>
<dbReference type="SMART" id="SM00855">
    <property type="entry name" value="PGAM"/>
    <property type="match status" value="1"/>
</dbReference>
<accession>A0A0F7SS92</accession>
<dbReference type="SUPFAM" id="SSF53254">
    <property type="entry name" value="Phosphoglycerate mutase-like"/>
    <property type="match status" value="1"/>
</dbReference>
<dbReference type="InterPro" id="IPR050275">
    <property type="entry name" value="PGM_Phosphatase"/>
</dbReference>
<sequence>MTSCPELVGPLIPKKQNTSVHKVIYAEPISTGNIRTRTHNRFKLMAHQFEHVVEGFFLQDAPSTGKVASAVLPRLGLIDDSPTRWDDFRKTIKKLQNDAPRGTFYKAFYLQRHGQGFHNVAESKYGTDSWNDYWSKLYTDGNLTWGPDPSLTSLGIEQAKHVNAVWKEELALSPPFPEIIWSSPLRRAADTLVWTYQDTAMNGSSGVRPMFKENLRESIGLHTCDARSTSYFLRTTYGTLENPHNAIRFEFEPSFETHDILWKPDQRESEQSQIERTRKVVDELFREYSDQTFVSLVGHGGTISSFFKLVDHKDCEAPTGSLIPVIVKAKAT</sequence>
<name>A0A0F7SS92_PHARH</name>
<evidence type="ECO:0000313" key="1">
    <source>
        <dbReference type="EMBL" id="CED83405.1"/>
    </source>
</evidence>
<protein>
    <submittedName>
        <fullName evidence="1">Predicted phosphoglycerate mutase</fullName>
    </submittedName>
</protein>
<proteinExistence type="predicted"/>